<evidence type="ECO:0000256" key="3">
    <source>
        <dbReference type="ARBA" id="ARBA00016949"/>
    </source>
</evidence>
<reference evidence="8 9" key="1">
    <citation type="journal article" date="2007" name="Science">
        <title>Sea anemone genome reveals ancestral eumetazoan gene repertoire and genomic organization.</title>
        <authorList>
            <person name="Putnam N.H."/>
            <person name="Srivastava M."/>
            <person name="Hellsten U."/>
            <person name="Dirks B."/>
            <person name="Chapman J."/>
            <person name="Salamov A."/>
            <person name="Terry A."/>
            <person name="Shapiro H."/>
            <person name="Lindquist E."/>
            <person name="Kapitonov V.V."/>
            <person name="Jurka J."/>
            <person name="Genikhovich G."/>
            <person name="Grigoriev I.V."/>
            <person name="Lucas S.M."/>
            <person name="Steele R.E."/>
            <person name="Finnerty J.R."/>
            <person name="Technau U."/>
            <person name="Martindale M.Q."/>
            <person name="Rokhsar D.S."/>
        </authorList>
    </citation>
    <scope>NUCLEOTIDE SEQUENCE [LARGE SCALE GENOMIC DNA]</scope>
    <source>
        <strain evidence="9">CH2 X CH6</strain>
    </source>
</reference>
<evidence type="ECO:0000256" key="1">
    <source>
        <dbReference type="ARBA" id="ARBA00004496"/>
    </source>
</evidence>
<dbReference type="eggNOG" id="KOG3425">
    <property type="taxonomic scope" value="Eukaryota"/>
</dbReference>
<dbReference type="PANTHER" id="PTHR12452">
    <property type="entry name" value="42-9-9 PROTEIN-RELATED"/>
    <property type="match status" value="1"/>
</dbReference>
<proteinExistence type="inferred from homology"/>
<dbReference type="OMA" id="LLHWKGV"/>
<dbReference type="GO" id="GO:0005829">
    <property type="term" value="C:cytosol"/>
    <property type="evidence" value="ECO:0000318"/>
    <property type="project" value="GO_Central"/>
</dbReference>
<evidence type="ECO:0000256" key="2">
    <source>
        <dbReference type="ARBA" id="ARBA00008987"/>
    </source>
</evidence>
<organism evidence="8 9">
    <name type="scientific">Nematostella vectensis</name>
    <name type="common">Starlet sea anemone</name>
    <dbReference type="NCBI Taxonomy" id="45351"/>
    <lineage>
        <taxon>Eukaryota</taxon>
        <taxon>Metazoa</taxon>
        <taxon>Cnidaria</taxon>
        <taxon>Anthozoa</taxon>
        <taxon>Hexacorallia</taxon>
        <taxon>Actiniaria</taxon>
        <taxon>Edwardsiidae</taxon>
        <taxon>Nematostella</taxon>
    </lineage>
</organism>
<feature type="domain" description="Thioredoxin" evidence="7">
    <location>
        <begin position="18"/>
        <end position="128"/>
    </location>
</feature>
<dbReference type="InterPro" id="IPR036249">
    <property type="entry name" value="Thioredoxin-like_sf"/>
</dbReference>
<keyword evidence="6" id="KW-0676">Redox-active center</keyword>
<evidence type="ECO:0000313" key="8">
    <source>
        <dbReference type="EMBL" id="EDO42121.1"/>
    </source>
</evidence>
<dbReference type="PhylomeDB" id="A7S2D0"/>
<protein>
    <recommendedName>
        <fullName evidence="3">Thioredoxin domain-containing protein 17</fullName>
    </recommendedName>
</protein>
<keyword evidence="4" id="KW-0963">Cytoplasm</keyword>
<sequence>MAGRIPQLQVENCAELFEKIEEQKGKRIFVMFIGAIDETGDSWCPDCVRAEPNVEKAVENFQGDKNAAVFILAIVGDRPTWKDPNNEFRVHEKLRLKSIPTLMEWNTTKEPLGDEQCQKAELVESFFE</sequence>
<dbReference type="FunFam" id="3.40.30.10:FF:000124">
    <property type="entry name" value="Thioredoxin domain-containing 17"/>
    <property type="match status" value="1"/>
</dbReference>
<evidence type="ECO:0000259" key="7">
    <source>
        <dbReference type="Pfam" id="PF06110"/>
    </source>
</evidence>
<dbReference type="PANTHER" id="PTHR12452:SF0">
    <property type="entry name" value="THIOREDOXIN DOMAIN-CONTAINING PROTEIN 17"/>
    <property type="match status" value="1"/>
</dbReference>
<dbReference type="AlphaFoldDB" id="A7S2D0"/>
<evidence type="ECO:0000313" key="9">
    <source>
        <dbReference type="Proteomes" id="UP000001593"/>
    </source>
</evidence>
<dbReference type="EMBL" id="DS469568">
    <property type="protein sequence ID" value="EDO42121.1"/>
    <property type="molecule type" value="Genomic_DNA"/>
</dbReference>
<comment type="subcellular location">
    <subcellularLocation>
        <location evidence="1">Cytoplasm</location>
    </subcellularLocation>
</comment>
<gene>
    <name evidence="8" type="ORF">NEMVEDRAFT_v1g165587</name>
</gene>
<dbReference type="KEGG" id="nve:5513948"/>
<dbReference type="Pfam" id="PF06110">
    <property type="entry name" value="TXD17-like_Trx"/>
    <property type="match status" value="1"/>
</dbReference>
<dbReference type="HOGENOM" id="CLU_120161_0_0_1"/>
<evidence type="ECO:0000256" key="6">
    <source>
        <dbReference type="ARBA" id="ARBA00023284"/>
    </source>
</evidence>
<dbReference type="InterPro" id="IPR045108">
    <property type="entry name" value="TXNDC17-like"/>
</dbReference>
<keyword evidence="9" id="KW-1185">Reference proteome</keyword>
<evidence type="ECO:0000256" key="4">
    <source>
        <dbReference type="ARBA" id="ARBA00022490"/>
    </source>
</evidence>
<dbReference type="Gene3D" id="3.40.30.10">
    <property type="entry name" value="Glutaredoxin"/>
    <property type="match status" value="1"/>
</dbReference>
<dbReference type="InParanoid" id="A7S2D0"/>
<dbReference type="Proteomes" id="UP000001593">
    <property type="component" value="Unassembled WGS sequence"/>
</dbReference>
<comment type="similarity">
    <text evidence="2">Belongs to the thioredoxin family.</text>
</comment>
<dbReference type="OrthoDB" id="78947at2759"/>
<dbReference type="STRING" id="45351.A7S2D0"/>
<dbReference type="SUPFAM" id="SSF52833">
    <property type="entry name" value="Thioredoxin-like"/>
    <property type="match status" value="1"/>
</dbReference>
<keyword evidence="5" id="KW-1015">Disulfide bond</keyword>
<name>A7S2D0_NEMVE</name>
<accession>A7S2D0</accession>
<dbReference type="InterPro" id="IPR010357">
    <property type="entry name" value="TXNDC17_dom"/>
</dbReference>
<dbReference type="CDD" id="cd02952">
    <property type="entry name" value="TRP14_like"/>
    <property type="match status" value="1"/>
</dbReference>
<dbReference type="GO" id="GO:0047134">
    <property type="term" value="F:protein-disulfide reductase [NAD(P)H] activity"/>
    <property type="evidence" value="ECO:0000318"/>
    <property type="project" value="GO_Central"/>
</dbReference>
<evidence type="ECO:0000256" key="5">
    <source>
        <dbReference type="ARBA" id="ARBA00023157"/>
    </source>
</evidence>